<reference evidence="2 3" key="1">
    <citation type="journal article" date="2015" name="Nature">
        <title>rRNA introns, odd ribosomes, and small enigmatic genomes across a large radiation of phyla.</title>
        <authorList>
            <person name="Brown C.T."/>
            <person name="Hug L.A."/>
            <person name="Thomas B.C."/>
            <person name="Sharon I."/>
            <person name="Castelle C.J."/>
            <person name="Singh A."/>
            <person name="Wilkins M.J."/>
            <person name="Williams K.H."/>
            <person name="Banfield J.F."/>
        </authorList>
    </citation>
    <scope>NUCLEOTIDE SEQUENCE [LARGE SCALE GENOMIC DNA]</scope>
</reference>
<comment type="caution">
    <text evidence="2">The sequence shown here is derived from an EMBL/GenBank/DDBJ whole genome shotgun (WGS) entry which is preliminary data.</text>
</comment>
<evidence type="ECO:0000313" key="3">
    <source>
        <dbReference type="Proteomes" id="UP000034022"/>
    </source>
</evidence>
<dbReference type="GO" id="GO:0120147">
    <property type="term" value="F:formylglycine-generating oxidase activity"/>
    <property type="evidence" value="ECO:0007669"/>
    <property type="project" value="TreeGrafter"/>
</dbReference>
<dbReference type="Gene3D" id="3.90.1580.10">
    <property type="entry name" value="paralog of FGE (formylglycine-generating enzyme)"/>
    <property type="match status" value="1"/>
</dbReference>
<dbReference type="InterPro" id="IPR016187">
    <property type="entry name" value="CTDL_fold"/>
</dbReference>
<organism evidence="2 3">
    <name type="scientific">Candidatus Falkowbacteria bacterium GW2011_GWE1_38_31</name>
    <dbReference type="NCBI Taxonomy" id="1618638"/>
    <lineage>
        <taxon>Bacteria</taxon>
        <taxon>Candidatus Falkowiibacteriota</taxon>
    </lineage>
</organism>
<evidence type="ECO:0000259" key="1">
    <source>
        <dbReference type="Pfam" id="PF03781"/>
    </source>
</evidence>
<dbReference type="EMBL" id="LBUU01000001">
    <property type="protein sequence ID" value="KKQ71121.1"/>
    <property type="molecule type" value="Genomic_DNA"/>
</dbReference>
<sequence length="282" mass="30617">MRKTINLKKKSLIGKRELIVMITAVVLTTAGIKASDTLLNPNESAAVPSGPCEESMVLVTNSSGNFCIDKYEAAPGKGCPYQDPSNQTDTRLNLDYSDCKPESRPQALPWRFISQNQAAMACAKAGKRLPTNNEWLSASLGTPDINNSWSTNDCQVAKNWQVQPGASGSGENCKSSAGAYDMIGNVWEWVEGTVNDGQYKEKALPESGFVLGVDDEAMPSVTRAESGDENYYNDFFWIKQKGIRGMARGGYWDNASDAGQYSLYVVSEPSFAGTGVGFRCVK</sequence>
<dbReference type="SUPFAM" id="SSF56436">
    <property type="entry name" value="C-type lectin-like"/>
    <property type="match status" value="1"/>
</dbReference>
<dbReference type="InterPro" id="IPR005532">
    <property type="entry name" value="SUMF_dom"/>
</dbReference>
<proteinExistence type="predicted"/>
<dbReference type="Proteomes" id="UP000034022">
    <property type="component" value="Unassembled WGS sequence"/>
</dbReference>
<dbReference type="Pfam" id="PF03781">
    <property type="entry name" value="FGE-sulfatase"/>
    <property type="match status" value="1"/>
</dbReference>
<protein>
    <recommendedName>
        <fullName evidence="1">Sulfatase-modifying factor enzyme-like domain-containing protein</fullName>
    </recommendedName>
</protein>
<accession>A0A0G0N1Y2</accession>
<dbReference type="InterPro" id="IPR042095">
    <property type="entry name" value="SUMF_sf"/>
</dbReference>
<dbReference type="AlphaFoldDB" id="A0A0G0N1Y2"/>
<evidence type="ECO:0000313" key="2">
    <source>
        <dbReference type="EMBL" id="KKQ71121.1"/>
    </source>
</evidence>
<dbReference type="PANTHER" id="PTHR23150:SF19">
    <property type="entry name" value="FORMYLGLYCINE-GENERATING ENZYME"/>
    <property type="match status" value="1"/>
</dbReference>
<name>A0A0G0N1Y2_9BACT</name>
<feature type="domain" description="Sulfatase-modifying factor enzyme-like" evidence="1">
    <location>
        <begin position="101"/>
        <end position="282"/>
    </location>
</feature>
<gene>
    <name evidence="2" type="ORF">US91_C0001G0048</name>
</gene>
<dbReference type="PANTHER" id="PTHR23150">
    <property type="entry name" value="SULFATASE MODIFYING FACTOR 1, 2"/>
    <property type="match status" value="1"/>
</dbReference>
<dbReference type="InterPro" id="IPR051043">
    <property type="entry name" value="Sulfatase_Mod_Factor_Kinase"/>
</dbReference>